<dbReference type="SUPFAM" id="SSF53756">
    <property type="entry name" value="UDP-Glycosyltransferase/glycogen phosphorylase"/>
    <property type="match status" value="1"/>
</dbReference>
<gene>
    <name evidence="1" type="ORF">S01H1_76325</name>
</gene>
<proteinExistence type="predicted"/>
<organism evidence="1">
    <name type="scientific">marine sediment metagenome</name>
    <dbReference type="NCBI Taxonomy" id="412755"/>
    <lineage>
        <taxon>unclassified sequences</taxon>
        <taxon>metagenomes</taxon>
        <taxon>ecological metagenomes</taxon>
    </lineage>
</organism>
<protein>
    <recommendedName>
        <fullName evidence="2">Glycosyltransferase subfamily 4-like N-terminal domain-containing protein</fullName>
    </recommendedName>
</protein>
<comment type="caution">
    <text evidence="1">The sequence shown here is derived from an EMBL/GenBank/DDBJ whole genome shotgun (WGS) entry which is preliminary data.</text>
</comment>
<dbReference type="Gene3D" id="3.40.50.11010">
    <property type="match status" value="1"/>
</dbReference>
<evidence type="ECO:0000313" key="1">
    <source>
        <dbReference type="EMBL" id="GAG53507.1"/>
    </source>
</evidence>
<feature type="non-terminal residue" evidence="1">
    <location>
        <position position="1"/>
    </location>
</feature>
<dbReference type="AlphaFoldDB" id="X0Z534"/>
<evidence type="ECO:0008006" key="2">
    <source>
        <dbReference type="Google" id="ProtNLM"/>
    </source>
</evidence>
<accession>X0Z534</accession>
<sequence length="236" mass="26778">YTPLPVLPVYYNRVANAVNQRLLLRYLRRCLARLGWQVDVLWTYWPNTAHLIGRLGEKVSVYHCIDDFAAVGYPMTSRRAIVRMEAQQCRKVDLILTRTAALTAAKRRLNPNTHFLPGGVDTDHFDPSQVRPPPPEVADLPRPRVGFVGTIDDRLDVKLLVRCAVALPGATIVLVGPIRRHRVDVRPLRSLGNVRFLPPCPHSQVPAIVEAFDVCLIPYRVNEYTRGLSPIKLYEY</sequence>
<feature type="non-terminal residue" evidence="1">
    <location>
        <position position="236"/>
    </location>
</feature>
<dbReference type="Gene3D" id="3.40.50.2000">
    <property type="entry name" value="Glycogen Phosphorylase B"/>
    <property type="match status" value="1"/>
</dbReference>
<reference evidence="1" key="1">
    <citation type="journal article" date="2014" name="Front. Microbiol.">
        <title>High frequency of phylogenetically diverse reductive dehalogenase-homologous genes in deep subseafloor sedimentary metagenomes.</title>
        <authorList>
            <person name="Kawai M."/>
            <person name="Futagami T."/>
            <person name="Toyoda A."/>
            <person name="Takaki Y."/>
            <person name="Nishi S."/>
            <person name="Hori S."/>
            <person name="Arai W."/>
            <person name="Tsubouchi T."/>
            <person name="Morono Y."/>
            <person name="Uchiyama I."/>
            <person name="Ito T."/>
            <person name="Fujiyama A."/>
            <person name="Inagaki F."/>
            <person name="Takami H."/>
        </authorList>
    </citation>
    <scope>NUCLEOTIDE SEQUENCE</scope>
    <source>
        <strain evidence="1">Expedition CK06-06</strain>
    </source>
</reference>
<dbReference type="EMBL" id="BARS01051215">
    <property type="protein sequence ID" value="GAG53507.1"/>
    <property type="molecule type" value="Genomic_DNA"/>
</dbReference>
<name>X0Z534_9ZZZZ</name>